<organism evidence="1 2">
    <name type="scientific">Streptomyces chrestomyceticus</name>
    <dbReference type="NCBI Taxonomy" id="68185"/>
    <lineage>
        <taxon>Bacteria</taxon>
        <taxon>Bacillati</taxon>
        <taxon>Actinomycetota</taxon>
        <taxon>Actinomycetes</taxon>
        <taxon>Kitasatosporales</taxon>
        <taxon>Streptomycetaceae</taxon>
        <taxon>Streptomyces</taxon>
    </lineage>
</organism>
<comment type="caution">
    <text evidence="1">The sequence shown here is derived from an EMBL/GenBank/DDBJ whole genome shotgun (WGS) entry which is preliminary data.</text>
</comment>
<sequence length="73" mass="7711">MEPISEAYLAGPGMAAVDVVADDEQTAAAAARALGFLWWSSGPSRPWRVPGEAGVRVRTYVDIRRAPDGTPVA</sequence>
<name>A0ABU7X6U2_9ACTN</name>
<dbReference type="EMBL" id="JAVFKM010000049">
    <property type="protein sequence ID" value="MEF3119493.1"/>
    <property type="molecule type" value="Genomic_DNA"/>
</dbReference>
<reference evidence="1 2" key="1">
    <citation type="submission" date="2023-08" db="EMBL/GenBank/DDBJ databases">
        <authorList>
            <person name="Sharma P."/>
            <person name="Verma V."/>
            <person name="Mohan M.K."/>
            <person name="Dubey A.K."/>
        </authorList>
    </citation>
    <scope>NUCLEOTIDE SEQUENCE [LARGE SCALE GENOMIC DNA]</scope>
    <source>
        <strain evidence="1 2">ADP4</strain>
    </source>
</reference>
<dbReference type="RefSeq" id="WP_331790241.1">
    <property type="nucleotide sequence ID" value="NZ_JAVFKM010000049.1"/>
</dbReference>
<protein>
    <submittedName>
        <fullName evidence="1">DUF6207 family protein</fullName>
    </submittedName>
</protein>
<gene>
    <name evidence="1" type="ORF">RB636_40815</name>
</gene>
<keyword evidence="2" id="KW-1185">Reference proteome</keyword>
<evidence type="ECO:0000313" key="2">
    <source>
        <dbReference type="Proteomes" id="UP001348265"/>
    </source>
</evidence>
<accession>A0ABU7X6U2</accession>
<evidence type="ECO:0000313" key="1">
    <source>
        <dbReference type="EMBL" id="MEF3119493.1"/>
    </source>
</evidence>
<dbReference type="Pfam" id="PF19711">
    <property type="entry name" value="DUF6207"/>
    <property type="match status" value="1"/>
</dbReference>
<dbReference type="Proteomes" id="UP001348265">
    <property type="component" value="Unassembled WGS sequence"/>
</dbReference>
<dbReference type="InterPro" id="IPR045775">
    <property type="entry name" value="DUF6207"/>
</dbReference>
<proteinExistence type="predicted"/>